<evidence type="ECO:0000256" key="9">
    <source>
        <dbReference type="ARBA" id="ARBA00022723"/>
    </source>
</evidence>
<evidence type="ECO:0000256" key="1">
    <source>
        <dbReference type="ARBA" id="ARBA00001946"/>
    </source>
</evidence>
<dbReference type="GO" id="GO:0032549">
    <property type="term" value="F:ribonucleoside binding"/>
    <property type="evidence" value="ECO:0007669"/>
    <property type="project" value="InterPro"/>
</dbReference>
<feature type="domain" description="RNA polymerase Rpb2" evidence="27">
    <location>
        <begin position="479"/>
        <end position="541"/>
    </location>
</feature>
<dbReference type="Pfam" id="PF00562">
    <property type="entry name" value="RNA_pol_Rpb2_6"/>
    <property type="match status" value="1"/>
</dbReference>
<dbReference type="InterPro" id="IPR007647">
    <property type="entry name" value="RNA_pol_Rpb2_5"/>
</dbReference>
<dbReference type="FunFam" id="2.40.50.150:FF:000002">
    <property type="entry name" value="DNA-directed RNA polymerase subunit beta"/>
    <property type="match status" value="1"/>
</dbReference>
<dbReference type="InterPro" id="IPR007642">
    <property type="entry name" value="RNA_pol_Rpb2_2"/>
</dbReference>
<comment type="catalytic activity">
    <reaction evidence="17">
        <text>a 3'-end ribonucleotidyl-ribonucleotide-RNA + H2O = a 3'-end ribonucleotide-RNA + a ribonucleoside 5'-phosphate + H(+)</text>
        <dbReference type="Rhea" id="RHEA:77763"/>
        <dbReference type="Rhea" id="RHEA-COMP:17428"/>
        <dbReference type="Rhea" id="RHEA-COMP:18982"/>
        <dbReference type="ChEBI" id="CHEBI:15377"/>
        <dbReference type="ChEBI" id="CHEBI:15378"/>
        <dbReference type="ChEBI" id="CHEBI:58043"/>
        <dbReference type="ChEBI" id="CHEBI:74896"/>
        <dbReference type="ChEBI" id="CHEBI:197502"/>
    </reaction>
    <physiologicalReaction direction="left-to-right" evidence="17">
        <dbReference type="Rhea" id="RHEA:77764"/>
    </physiologicalReaction>
</comment>
<feature type="domain" description="RNA polymerase Rpb2" evidence="23">
    <location>
        <begin position="994"/>
        <end position="1084"/>
    </location>
</feature>
<evidence type="ECO:0000259" key="23">
    <source>
        <dbReference type="Pfam" id="PF04560"/>
    </source>
</evidence>
<evidence type="ECO:0000256" key="14">
    <source>
        <dbReference type="ARBA" id="ARBA00023163"/>
    </source>
</evidence>
<evidence type="ECO:0000256" key="7">
    <source>
        <dbReference type="ARBA" id="ARBA00022679"/>
    </source>
</evidence>
<evidence type="ECO:0000256" key="10">
    <source>
        <dbReference type="ARBA" id="ARBA00022771"/>
    </source>
</evidence>
<keyword evidence="13" id="KW-0460">Magnesium</keyword>
<dbReference type="InterPro" id="IPR037034">
    <property type="entry name" value="RNA_pol_Rpb2_2_sf"/>
</dbReference>
<comment type="catalytic activity">
    <reaction evidence="16">
        <text>RNA(n) + a ribonucleoside 5'-triphosphate = RNA(n+1) + diphosphate</text>
        <dbReference type="Rhea" id="RHEA:21248"/>
        <dbReference type="Rhea" id="RHEA-COMP:14527"/>
        <dbReference type="Rhea" id="RHEA-COMP:17342"/>
        <dbReference type="ChEBI" id="CHEBI:33019"/>
        <dbReference type="ChEBI" id="CHEBI:61557"/>
        <dbReference type="ChEBI" id="CHEBI:140395"/>
        <dbReference type="EC" id="2.7.7.48"/>
    </reaction>
    <physiologicalReaction direction="left-to-right" evidence="16">
        <dbReference type="Rhea" id="RHEA:21249"/>
    </physiologicalReaction>
</comment>
<dbReference type="Pfam" id="PF04561">
    <property type="entry name" value="RNA_pol_Rpb2_2"/>
    <property type="match status" value="1"/>
</dbReference>
<evidence type="ECO:0000259" key="27">
    <source>
        <dbReference type="Pfam" id="PF04566"/>
    </source>
</evidence>
<dbReference type="Pfam" id="PF04566">
    <property type="entry name" value="RNA_pol_Rpb2_4"/>
    <property type="match status" value="1"/>
</dbReference>
<proteinExistence type="inferred from homology"/>
<dbReference type="PROSITE" id="PS01166">
    <property type="entry name" value="RNA_POL_BETA"/>
    <property type="match status" value="1"/>
</dbReference>
<dbReference type="GeneID" id="101383255"/>
<dbReference type="GO" id="GO:0006351">
    <property type="term" value="P:DNA-templated transcription"/>
    <property type="evidence" value="ECO:0007669"/>
    <property type="project" value="InterPro"/>
</dbReference>
<evidence type="ECO:0000256" key="4">
    <source>
        <dbReference type="ARBA" id="ARBA00022478"/>
    </source>
</evidence>
<evidence type="ECO:0000313" key="29">
    <source>
        <dbReference type="Proteomes" id="UP000245340"/>
    </source>
</evidence>
<evidence type="ECO:0000256" key="11">
    <source>
        <dbReference type="ARBA" id="ARBA00022801"/>
    </source>
</evidence>
<evidence type="ECO:0000256" key="20">
    <source>
        <dbReference type="RuleBase" id="RU000434"/>
    </source>
</evidence>
<dbReference type="GO" id="GO:0005654">
    <property type="term" value="C:nucleoplasm"/>
    <property type="evidence" value="ECO:0007669"/>
    <property type="project" value="UniProtKB-ARBA"/>
</dbReference>
<dbReference type="InterPro" id="IPR007644">
    <property type="entry name" value="RNA_pol_bsu_protrusion"/>
</dbReference>
<evidence type="ECO:0000256" key="12">
    <source>
        <dbReference type="ARBA" id="ARBA00022833"/>
    </source>
</evidence>
<keyword evidence="5" id="KW-0488">Methylation</keyword>
<dbReference type="Proteomes" id="UP000245340">
    <property type="component" value="Unplaced"/>
</dbReference>
<evidence type="ECO:0000259" key="26">
    <source>
        <dbReference type="Pfam" id="PF04565"/>
    </source>
</evidence>
<dbReference type="InterPro" id="IPR014724">
    <property type="entry name" value="RNA_pol_RPB2_OB-fold"/>
</dbReference>
<evidence type="ECO:0000256" key="2">
    <source>
        <dbReference type="ARBA" id="ARBA00004123"/>
    </source>
</evidence>
<keyword evidence="4 21" id="KW-0240">DNA-directed RNA polymerase</keyword>
<feature type="domain" description="RNA polymerase Rpb2" evidence="24">
    <location>
        <begin position="113"/>
        <end position="306"/>
    </location>
</feature>
<dbReference type="Gene3D" id="3.90.1110.10">
    <property type="entry name" value="RNA polymerase Rpb2, domain 2"/>
    <property type="match status" value="1"/>
</dbReference>
<dbReference type="PANTHER" id="PTHR20856">
    <property type="entry name" value="DNA-DIRECTED RNA POLYMERASE I SUBUNIT 2"/>
    <property type="match status" value="1"/>
</dbReference>
<comment type="catalytic activity">
    <reaction evidence="18">
        <text>RNA(n) + a ribonucleoside 5'-triphosphate = RNA(n+1) + diphosphate</text>
        <dbReference type="Rhea" id="RHEA:21248"/>
        <dbReference type="Rhea" id="RHEA-COMP:14527"/>
        <dbReference type="Rhea" id="RHEA-COMP:17342"/>
        <dbReference type="ChEBI" id="CHEBI:33019"/>
        <dbReference type="ChEBI" id="CHEBI:61557"/>
        <dbReference type="ChEBI" id="CHEBI:140395"/>
        <dbReference type="EC" id="2.7.7.6"/>
    </reaction>
    <physiologicalReaction direction="left-to-right" evidence="18">
        <dbReference type="Rhea" id="RHEA:21249"/>
    </physiologicalReaction>
    <physiologicalReaction direction="right-to-left" evidence="18">
        <dbReference type="Rhea" id="RHEA:21250"/>
    </physiologicalReaction>
</comment>
<dbReference type="AlphaFoldDB" id="A0A2U3VJF5"/>
<evidence type="ECO:0000259" key="24">
    <source>
        <dbReference type="Pfam" id="PF04561"/>
    </source>
</evidence>
<dbReference type="EC" id="2.7.7.6" evidence="21"/>
<dbReference type="CDD" id="cd00653">
    <property type="entry name" value="RNA_pol_B_RPB2"/>
    <property type="match status" value="1"/>
</dbReference>
<dbReference type="Gene3D" id="2.40.270.10">
    <property type="entry name" value="DNA-directed RNA polymerase, subunit 2, domain 6"/>
    <property type="match status" value="1"/>
</dbReference>
<gene>
    <name evidence="30" type="primary">POLR2B</name>
</gene>
<feature type="domain" description="DNA-directed RNA polymerase subunit 2 hybrid-binding" evidence="22">
    <location>
        <begin position="619"/>
        <end position="992"/>
    </location>
</feature>
<dbReference type="FunFam" id="2.40.270.10:FF:000026">
    <property type="match status" value="1"/>
</dbReference>
<evidence type="ECO:0000256" key="3">
    <source>
        <dbReference type="ARBA" id="ARBA00006835"/>
    </source>
</evidence>
<keyword evidence="10" id="KW-0863">Zinc-finger</keyword>
<dbReference type="Pfam" id="PF04560">
    <property type="entry name" value="RNA_pol_Rpb2_7"/>
    <property type="match status" value="1"/>
</dbReference>
<dbReference type="InterPro" id="IPR007120">
    <property type="entry name" value="DNA-dir_RNAP_su2_dom"/>
</dbReference>
<dbReference type="RefSeq" id="XP_004395011.1">
    <property type="nucleotide sequence ID" value="XM_004394954.2"/>
</dbReference>
<evidence type="ECO:0000259" key="22">
    <source>
        <dbReference type="Pfam" id="PF00562"/>
    </source>
</evidence>
<reference evidence="30" key="1">
    <citation type="submission" date="2025-08" db="UniProtKB">
        <authorList>
            <consortium name="RefSeq"/>
        </authorList>
    </citation>
    <scope>IDENTIFICATION</scope>
</reference>
<evidence type="ECO:0000256" key="18">
    <source>
        <dbReference type="ARBA" id="ARBA00052255"/>
    </source>
</evidence>
<dbReference type="Pfam" id="PF04563">
    <property type="entry name" value="RNA_pol_Rpb2_1"/>
    <property type="match status" value="1"/>
</dbReference>
<dbReference type="InterPro" id="IPR007121">
    <property type="entry name" value="RNA_pol_bsu_CS"/>
</dbReference>
<dbReference type="Gene3D" id="3.90.1800.10">
    <property type="entry name" value="RNA polymerase alpha subunit dimerisation domain"/>
    <property type="match status" value="1"/>
</dbReference>
<keyword evidence="6" id="KW-0597">Phosphoprotein</keyword>
<evidence type="ECO:0000259" key="25">
    <source>
        <dbReference type="Pfam" id="PF04563"/>
    </source>
</evidence>
<evidence type="ECO:0000259" key="28">
    <source>
        <dbReference type="Pfam" id="PF04567"/>
    </source>
</evidence>
<evidence type="ECO:0000256" key="19">
    <source>
        <dbReference type="ARBA" id="ARBA00058652"/>
    </source>
</evidence>
<comment type="function">
    <text evidence="19">RNA-dependent RNA polymerase that catalyzes the extension of a non-coding RNA (ncRNA) at the 3'-end using the four ribonucleoside triphosphates as substrates. An internal ncRNA sequence near the 3'-end serves as a template in a single-round Pol II-mediated RNA polymerization reaction. May decrease the stability of ncRNAs that repress Pol II-mediated gene transcription.</text>
</comment>
<evidence type="ECO:0000256" key="17">
    <source>
        <dbReference type="ARBA" id="ARBA00051968"/>
    </source>
</evidence>
<evidence type="ECO:0000313" key="30">
    <source>
        <dbReference type="RefSeq" id="XP_004395011.1"/>
    </source>
</evidence>
<comment type="cofactor">
    <cofactor evidence="1">
        <name>Mg(2+)</name>
        <dbReference type="ChEBI" id="CHEBI:18420"/>
    </cofactor>
</comment>
<comment type="similarity">
    <text evidence="3 20">Belongs to the RNA polymerase beta chain family.</text>
</comment>
<dbReference type="Pfam" id="PF04565">
    <property type="entry name" value="RNA_pol_Rpb2_3"/>
    <property type="match status" value="1"/>
</dbReference>
<dbReference type="NCBIfam" id="NF007175">
    <property type="entry name" value="PRK09606.1"/>
    <property type="match status" value="1"/>
</dbReference>
<keyword evidence="15" id="KW-0539">Nucleus</keyword>
<evidence type="ECO:0000256" key="6">
    <source>
        <dbReference type="ARBA" id="ARBA00022553"/>
    </source>
</evidence>
<evidence type="ECO:0000256" key="13">
    <source>
        <dbReference type="ARBA" id="ARBA00022842"/>
    </source>
</evidence>
<feature type="domain" description="RNA polymerase Rpb2" evidence="26">
    <location>
        <begin position="380"/>
        <end position="444"/>
    </location>
</feature>
<dbReference type="InterPro" id="IPR007641">
    <property type="entry name" value="RNA_pol_Rpb2_7"/>
</dbReference>
<keyword evidence="12" id="KW-0862">Zinc</keyword>
<dbReference type="FunFam" id="3.90.1070.20:FF:000001">
    <property type="entry name" value="DNA-directed RNA polymerase subunit beta"/>
    <property type="match status" value="1"/>
</dbReference>
<dbReference type="FunFam" id="3.90.1110.10:FF:000002">
    <property type="entry name" value="DNA-directed RNA polymerase subunit beta"/>
    <property type="match status" value="1"/>
</dbReference>
<dbReference type="InterPro" id="IPR015712">
    <property type="entry name" value="DNA-dir_RNA_pol_su2"/>
</dbReference>
<keyword evidence="7 21" id="KW-0808">Transferase</keyword>
<dbReference type="InterPro" id="IPR037033">
    <property type="entry name" value="DNA-dir_RNAP_su2_hyb_sf"/>
</dbReference>
<dbReference type="InterPro" id="IPR007645">
    <property type="entry name" value="RNA_pol_Rpb2_3"/>
</dbReference>
<keyword evidence="9" id="KW-0479">Metal-binding</keyword>
<protein>
    <recommendedName>
        <fullName evidence="21">DNA-directed RNA polymerase subunit beta</fullName>
        <ecNumber evidence="21">2.7.7.6</ecNumber>
    </recommendedName>
</protein>
<evidence type="ECO:0000256" key="16">
    <source>
        <dbReference type="ARBA" id="ARBA00051466"/>
    </source>
</evidence>
<keyword evidence="11" id="KW-0378">Hydrolase</keyword>
<evidence type="ECO:0000256" key="5">
    <source>
        <dbReference type="ARBA" id="ARBA00022481"/>
    </source>
</evidence>
<dbReference type="FunFam" id="3.90.1100.10:FF:000043">
    <property type="entry name" value="DNA-directed RNA polymerase subunit beta"/>
    <property type="match status" value="1"/>
</dbReference>
<name>A0A2U3VJF5_ODORO</name>
<dbReference type="GO" id="GO:0000428">
    <property type="term" value="C:DNA-directed RNA polymerase complex"/>
    <property type="evidence" value="ECO:0007669"/>
    <property type="project" value="UniProtKB-KW"/>
</dbReference>
<feature type="domain" description="RNA polymerase Rpb2" evidence="28">
    <location>
        <begin position="565"/>
        <end position="612"/>
    </location>
</feature>
<comment type="function">
    <text evidence="21">DNA-dependent RNA polymerase catalyzes the transcription of DNA into RNA using the four ribonucleoside triphosphates as substrates.</text>
</comment>
<dbReference type="GO" id="GO:0008270">
    <property type="term" value="F:zinc ion binding"/>
    <property type="evidence" value="ECO:0007669"/>
    <property type="project" value="UniProtKB-KW"/>
</dbReference>
<feature type="domain" description="RNA polymerase beta subunit protrusion" evidence="25">
    <location>
        <begin position="23"/>
        <end position="353"/>
    </location>
</feature>
<dbReference type="InterPro" id="IPR007646">
    <property type="entry name" value="RNA_pol_Rpb2_4"/>
</dbReference>
<sequence length="1086" mass="123603">MTRTRTCNMMKMMMKSPQTCGKKRARLRNLTYSAPLYVDITKTVIKEGEEQLQTQHQKTFIGKIPIMLRSTYCLLNGLTDRDLCELNECPLDPGGYFIINGSEKVLIAQEKMATNTVYVFAKKDSKYAYTGECRSCLENSSRPTSTIWVSMLARGGQGAKKSAIGQRIVATLPYIKQEVPIIIVFRALGFVSDRDILEHIIYDFEDPEMMEMVKPSLDEAFVIQEQNVALNFIGSRGAKPGVTKEKRIKYAKEVLQKEMLPHVGVSDFCETKKAYFLGYMVHRLLLAALGRRELDDRDHYGNKRLDLAGPLLAFLFRGMFKNLLKEVRIYAQKFIDRGKDFNLELAIKTRIISDGLKYSLATGNWGDQKKAHQARAGVSQVLNRLTFASTLSHLRRLNSPIGRDGKLAKPRQLHNTLWGMVCPAETPEGHAVGLVKNLALMAYISVGSQPSPILEFLEEWSMENLEEISPAAIADATKIFVNGCWVGIHKDPEQLMNTLRKLRRQMDIIVSEVSMIRDIREREIRIYTDAGRICRPLLIVEKQKLLLKKRHIDQLKEREYNNYSWQDLVASGVVEYIDTLEEETVMLAMTPDDLQEKEVAYCSTYTHCEIHPSMILGVCASIIPFPDHNQSPRNTYQSAMGKQAMGVYITNFHVRMDTLAHVLYYPQKPLVTTRSMEYLRFRELPAGINSIVAIASYTGYNQEDSVIMNRSAVDRGFFRSVFYRSYKEQESKKGFDQEEVFEKPTRETCQGMRHAIYDKLDDDGLIAPGVRVSGDDVIIGKTVTLPENEDELEGTNRRYTKRDCSTFLRTSETGIVDQVMVTLNQEGYKFCKIRVRSVRIPQIGDKFASRHGQKGTCGIQYRQEDMPFTCEGITPDIIINPHAIPSRMTIGHLIECLQGKVSANKGEIGDATPFNDAVNVQKISNLLSDYGYHLRGNEVLYNGFTGRKITSQIFIGPTYYQRLKHMVDDKIHSRARGPIQILNRQPMEGRSRDGGLRFGEMERDCQIAHGAAQFLRERLFEASDPYQVHVCNLCGIMAIANTRTHTYECRGCRNKTQISLVRMPYACKLLFQELMSMSIAPRMMSV</sequence>
<dbReference type="CTD" id="5431"/>
<accession>A0A2U3VJF5</accession>
<dbReference type="GO" id="GO:0003899">
    <property type="term" value="F:DNA-directed RNA polymerase activity"/>
    <property type="evidence" value="ECO:0007669"/>
    <property type="project" value="UniProtKB-EC"/>
</dbReference>
<keyword evidence="14 21" id="KW-0804">Transcription</keyword>
<evidence type="ECO:0000256" key="15">
    <source>
        <dbReference type="ARBA" id="ARBA00023242"/>
    </source>
</evidence>
<keyword evidence="29" id="KW-1185">Reference proteome</keyword>
<keyword evidence="8 21" id="KW-0548">Nucleotidyltransferase</keyword>
<dbReference type="GO" id="GO:0016787">
    <property type="term" value="F:hydrolase activity"/>
    <property type="evidence" value="ECO:0007669"/>
    <property type="project" value="UniProtKB-KW"/>
</dbReference>
<evidence type="ECO:0000256" key="8">
    <source>
        <dbReference type="ARBA" id="ARBA00022695"/>
    </source>
</evidence>
<organism evidence="29 30">
    <name type="scientific">Odobenus rosmarus divergens</name>
    <name type="common">Pacific walrus</name>
    <dbReference type="NCBI Taxonomy" id="9708"/>
    <lineage>
        <taxon>Eukaryota</taxon>
        <taxon>Metazoa</taxon>
        <taxon>Chordata</taxon>
        <taxon>Craniata</taxon>
        <taxon>Vertebrata</taxon>
        <taxon>Euteleostomi</taxon>
        <taxon>Mammalia</taxon>
        <taxon>Eutheria</taxon>
        <taxon>Laurasiatheria</taxon>
        <taxon>Carnivora</taxon>
        <taxon>Caniformia</taxon>
        <taxon>Pinnipedia</taxon>
        <taxon>Odobenidae</taxon>
        <taxon>Odobenus</taxon>
    </lineage>
</organism>
<dbReference type="Gene3D" id="2.40.50.150">
    <property type="match status" value="1"/>
</dbReference>
<evidence type="ECO:0000256" key="21">
    <source>
        <dbReference type="RuleBase" id="RU363031"/>
    </source>
</evidence>
<dbReference type="GO" id="GO:0003677">
    <property type="term" value="F:DNA binding"/>
    <property type="evidence" value="ECO:0007669"/>
    <property type="project" value="InterPro"/>
</dbReference>
<dbReference type="SUPFAM" id="SSF64484">
    <property type="entry name" value="beta and beta-prime subunits of DNA dependent RNA-polymerase"/>
    <property type="match status" value="1"/>
</dbReference>
<comment type="subcellular location">
    <subcellularLocation>
        <location evidence="2">Nucleus</location>
    </subcellularLocation>
</comment>
<dbReference type="FunFam" id="3.90.1100.10:FF:000018">
    <property type="entry name" value="DNA-directed RNA polymerase subunit beta"/>
    <property type="match status" value="1"/>
</dbReference>
<dbReference type="Gene3D" id="3.90.1070.20">
    <property type="match status" value="1"/>
</dbReference>
<dbReference type="GO" id="GO:0003968">
    <property type="term" value="F:RNA-directed RNA polymerase activity"/>
    <property type="evidence" value="ECO:0007669"/>
    <property type="project" value="UniProtKB-EC"/>
</dbReference>
<dbReference type="Pfam" id="PF04567">
    <property type="entry name" value="RNA_pol_Rpb2_5"/>
    <property type="match status" value="1"/>
</dbReference>
<dbReference type="FunFam" id="3.90.1800.10:FF:000002">
    <property type="entry name" value="DNA-directed RNA polymerase subunit beta"/>
    <property type="match status" value="1"/>
</dbReference>